<sequence>MADASIAFCASPTISEVGGIRFVQIVVDFEKGTAGGGDYGVEETFRAMDIDVDVMRVVEEDVLLKTLDQADLVVVAAV</sequence>
<evidence type="ECO:0000313" key="2">
    <source>
        <dbReference type="Proteomes" id="UP000308092"/>
    </source>
</evidence>
<accession>A0A4S3JK93</accession>
<gene>
    <name evidence="1" type="ORF">EYZ11_004661</name>
</gene>
<dbReference type="AlphaFoldDB" id="A0A4S3JK93"/>
<organism evidence="1 2">
    <name type="scientific">Aspergillus tanneri</name>
    <dbReference type="NCBI Taxonomy" id="1220188"/>
    <lineage>
        <taxon>Eukaryota</taxon>
        <taxon>Fungi</taxon>
        <taxon>Dikarya</taxon>
        <taxon>Ascomycota</taxon>
        <taxon>Pezizomycotina</taxon>
        <taxon>Eurotiomycetes</taxon>
        <taxon>Eurotiomycetidae</taxon>
        <taxon>Eurotiales</taxon>
        <taxon>Aspergillaceae</taxon>
        <taxon>Aspergillus</taxon>
        <taxon>Aspergillus subgen. Circumdati</taxon>
    </lineage>
</organism>
<dbReference type="VEuPathDB" id="FungiDB:EYZ11_004661"/>
<protein>
    <submittedName>
        <fullName evidence="1">Uncharacterized protein</fullName>
    </submittedName>
</protein>
<keyword evidence="2" id="KW-1185">Reference proteome</keyword>
<comment type="caution">
    <text evidence="1">The sequence shown here is derived from an EMBL/GenBank/DDBJ whole genome shotgun (WGS) entry which is preliminary data.</text>
</comment>
<dbReference type="EMBL" id="SOSA01000138">
    <property type="protein sequence ID" value="THC95883.1"/>
    <property type="molecule type" value="Genomic_DNA"/>
</dbReference>
<name>A0A4S3JK93_9EURO</name>
<proteinExistence type="predicted"/>
<reference evidence="1 2" key="1">
    <citation type="submission" date="2019-03" db="EMBL/GenBank/DDBJ databases">
        <title>The genome sequence of a newly discovered highly antifungal drug resistant Aspergillus species, Aspergillus tanneri NIH 1004.</title>
        <authorList>
            <person name="Mounaud S."/>
            <person name="Singh I."/>
            <person name="Joardar V."/>
            <person name="Pakala S."/>
            <person name="Pakala S."/>
            <person name="Venepally P."/>
            <person name="Hoover J."/>
            <person name="Nierman W."/>
            <person name="Chung J."/>
            <person name="Losada L."/>
        </authorList>
    </citation>
    <scope>NUCLEOTIDE SEQUENCE [LARGE SCALE GENOMIC DNA]</scope>
    <source>
        <strain evidence="1 2">NIH1004</strain>
    </source>
</reference>
<evidence type="ECO:0000313" key="1">
    <source>
        <dbReference type="EMBL" id="THC95883.1"/>
    </source>
</evidence>
<dbReference type="Proteomes" id="UP000308092">
    <property type="component" value="Unassembled WGS sequence"/>
</dbReference>